<evidence type="ECO:0000313" key="3">
    <source>
        <dbReference type="Proteomes" id="UP000265663"/>
    </source>
</evidence>
<feature type="compositionally biased region" description="Polar residues" evidence="1">
    <location>
        <begin position="147"/>
        <end position="164"/>
    </location>
</feature>
<evidence type="ECO:0000256" key="1">
    <source>
        <dbReference type="SAM" id="MobiDB-lite"/>
    </source>
</evidence>
<feature type="region of interest" description="Disordered" evidence="1">
    <location>
        <begin position="513"/>
        <end position="534"/>
    </location>
</feature>
<sequence length="534" mass="57453">METFVKAGVPLKVQDWEEERQRKLKPKRATTATTTAQKSGSAATKAKNQPQARIEAFAKVTKPGTRLAQALSQSQAKVSDTPLPPAPFRPTAQPQGEVIDLSSPSPVKTRVEAPPQPQPQREKSLSPVPVELPPSVTKRRRRAPIQRSRTLPADTSTIFERSSTPPLPCSMETLDLVESPARPSPSPLPTKPAKIRQTKDAPSTRAPHSTGVGIPSGKSMQSTLDAWRVSVTPTKSRHASTPAFHAHPVPPPPRLRSVSEDIDSLDLTLSSPAISGGLAQNHQIKSAAAAAAASTSTVVRPPLTSISSNTSNASTRSTRSSRSTSSINKKRPSAKEFFGPPRHTSPRLSKTTFTSTTPTERGILDLTSPHVTPVEKTNKASSSSSSSPIVETLDLTELLSSPQPERTRVAESLHQHQPTVISPPSALAHPHFPPSSLCSHHSSDPQPQPRPEHPPSPAQWKARAKKKRAIILRESLPGAWTLVDLDSPEKKKMPGEGGTTAVAAAGLLLKEKEKEKGKARRKWRESGVQELDLT</sequence>
<reference evidence="2 3" key="1">
    <citation type="journal article" date="2014" name="PLoS ONE">
        <title>De novo Genome Assembly of the Fungal Plant Pathogen Pyrenophora semeniperda.</title>
        <authorList>
            <person name="Soliai M.M."/>
            <person name="Meyer S.E."/>
            <person name="Udall J.A."/>
            <person name="Elzinga D.E."/>
            <person name="Hermansen R.A."/>
            <person name="Bodily P.M."/>
            <person name="Hart A.A."/>
            <person name="Coleman C.E."/>
        </authorList>
    </citation>
    <scope>NUCLEOTIDE SEQUENCE [LARGE SCALE GENOMIC DNA]</scope>
    <source>
        <strain evidence="2 3">CCB06</strain>
        <tissue evidence="2">Mycelium</tissue>
    </source>
</reference>
<feature type="compositionally biased region" description="Low complexity" evidence="1">
    <location>
        <begin position="29"/>
        <end position="47"/>
    </location>
</feature>
<dbReference type="EMBL" id="KE747843">
    <property type="protein sequence ID" value="RMZ73787.1"/>
    <property type="molecule type" value="Genomic_DNA"/>
</dbReference>
<feature type="compositionally biased region" description="Pro residues" evidence="1">
    <location>
        <begin position="446"/>
        <end position="457"/>
    </location>
</feature>
<keyword evidence="2" id="KW-0540">Nuclease</keyword>
<proteinExistence type="predicted"/>
<feature type="region of interest" description="Disordered" evidence="1">
    <location>
        <begin position="64"/>
        <end position="258"/>
    </location>
</feature>
<dbReference type="AlphaFoldDB" id="A0A3M7MH55"/>
<organism evidence="2 3">
    <name type="scientific">Pyrenophora seminiperda CCB06</name>
    <dbReference type="NCBI Taxonomy" id="1302712"/>
    <lineage>
        <taxon>Eukaryota</taxon>
        <taxon>Fungi</taxon>
        <taxon>Dikarya</taxon>
        <taxon>Ascomycota</taxon>
        <taxon>Pezizomycotina</taxon>
        <taxon>Dothideomycetes</taxon>
        <taxon>Pleosporomycetidae</taxon>
        <taxon>Pleosporales</taxon>
        <taxon>Pleosporineae</taxon>
        <taxon>Pleosporaceae</taxon>
        <taxon>Pyrenophora</taxon>
    </lineage>
</organism>
<keyword evidence="2" id="KW-0255">Endonuclease</keyword>
<feature type="compositionally biased region" description="Low complexity" evidence="1">
    <location>
        <begin position="125"/>
        <end position="136"/>
    </location>
</feature>
<accession>A0A3M7MH55</accession>
<evidence type="ECO:0000313" key="2">
    <source>
        <dbReference type="EMBL" id="RMZ73787.1"/>
    </source>
</evidence>
<feature type="compositionally biased region" description="Low complexity" evidence="1">
    <location>
        <begin position="304"/>
        <end position="327"/>
    </location>
</feature>
<dbReference type="Proteomes" id="UP000265663">
    <property type="component" value="Unassembled WGS sequence"/>
</dbReference>
<gene>
    <name evidence="2" type="ORF">GMOD_00004579</name>
</gene>
<name>A0A3M7MH55_9PLEO</name>
<feature type="compositionally biased region" description="Basic and acidic residues" evidence="1">
    <location>
        <begin position="405"/>
        <end position="414"/>
    </location>
</feature>
<feature type="region of interest" description="Disordered" evidence="1">
    <location>
        <begin position="295"/>
        <end position="468"/>
    </location>
</feature>
<keyword evidence="3" id="KW-1185">Reference proteome</keyword>
<dbReference type="GO" id="GO:0004519">
    <property type="term" value="F:endonuclease activity"/>
    <property type="evidence" value="ECO:0007669"/>
    <property type="project" value="UniProtKB-KW"/>
</dbReference>
<keyword evidence="2" id="KW-0378">Hydrolase</keyword>
<feature type="region of interest" description="Disordered" evidence="1">
    <location>
        <begin position="17"/>
        <end position="51"/>
    </location>
</feature>
<protein>
    <submittedName>
        <fullName evidence="2">Flap structure-specific endonuclease</fullName>
    </submittedName>
</protein>